<dbReference type="Gene3D" id="2.70.150.10">
    <property type="entry name" value="Calcium-transporting ATPase, cytoplasmic transduction domain A"/>
    <property type="match status" value="1"/>
</dbReference>
<evidence type="ECO:0000256" key="9">
    <source>
        <dbReference type="ARBA" id="ARBA00022989"/>
    </source>
</evidence>
<comment type="catalytic activity">
    <reaction evidence="11 13">
        <text>ATP + H2O + phospholipidSide 1 = ADP + phosphate + phospholipidSide 2.</text>
        <dbReference type="EC" id="7.6.2.1"/>
    </reaction>
</comment>
<dbReference type="InterPro" id="IPR006539">
    <property type="entry name" value="P-type_ATPase_IV"/>
</dbReference>
<evidence type="ECO:0000259" key="16">
    <source>
        <dbReference type="Pfam" id="PF16212"/>
    </source>
</evidence>
<evidence type="ECO:0000256" key="5">
    <source>
        <dbReference type="ARBA" id="ARBA00022741"/>
    </source>
</evidence>
<keyword evidence="9 13" id="KW-1133">Transmembrane helix</keyword>
<dbReference type="InterPro" id="IPR023298">
    <property type="entry name" value="ATPase_P-typ_TM_dom_sf"/>
</dbReference>
<evidence type="ECO:0000256" key="14">
    <source>
        <dbReference type="SAM" id="MobiDB-lite"/>
    </source>
</evidence>
<keyword evidence="6 13" id="KW-0067">ATP-binding</keyword>
<dbReference type="SUPFAM" id="SSF81653">
    <property type="entry name" value="Calcium ATPase, transduction domain A"/>
    <property type="match status" value="1"/>
</dbReference>
<evidence type="ECO:0000256" key="10">
    <source>
        <dbReference type="ARBA" id="ARBA00023136"/>
    </source>
</evidence>
<dbReference type="Pfam" id="PF13246">
    <property type="entry name" value="Cation_ATPase"/>
    <property type="match status" value="1"/>
</dbReference>
<comment type="caution">
    <text evidence="17">The sequence shown here is derived from an EMBL/GenBank/DDBJ whole genome shotgun (WGS) entry which is preliminary data.</text>
</comment>
<dbReference type="SFLD" id="SFLDS00003">
    <property type="entry name" value="Haloacid_Dehalogenase"/>
    <property type="match status" value="1"/>
</dbReference>
<evidence type="ECO:0000313" key="17">
    <source>
        <dbReference type="EMBL" id="KAL2810880.1"/>
    </source>
</evidence>
<dbReference type="EC" id="7.6.2.1" evidence="13"/>
<feature type="domain" description="P-type ATPase N-terminal" evidence="15">
    <location>
        <begin position="143"/>
        <end position="200"/>
    </location>
</feature>
<dbReference type="PRINTS" id="PR00119">
    <property type="entry name" value="CATATPASE"/>
</dbReference>
<evidence type="ECO:0000313" key="18">
    <source>
        <dbReference type="Proteomes" id="UP001610334"/>
    </source>
</evidence>
<dbReference type="SFLD" id="SFLDG00002">
    <property type="entry name" value="C1.7:_P-type_atpase_like"/>
    <property type="match status" value="1"/>
</dbReference>
<evidence type="ECO:0000256" key="13">
    <source>
        <dbReference type="RuleBase" id="RU362033"/>
    </source>
</evidence>
<organism evidence="17 18">
    <name type="scientific">Aspergillus granulosus</name>
    <dbReference type="NCBI Taxonomy" id="176169"/>
    <lineage>
        <taxon>Eukaryota</taxon>
        <taxon>Fungi</taxon>
        <taxon>Dikarya</taxon>
        <taxon>Ascomycota</taxon>
        <taxon>Pezizomycotina</taxon>
        <taxon>Eurotiomycetes</taxon>
        <taxon>Eurotiomycetidae</taxon>
        <taxon>Eurotiales</taxon>
        <taxon>Aspergillaceae</taxon>
        <taxon>Aspergillus</taxon>
        <taxon>Aspergillus subgen. Nidulantes</taxon>
    </lineage>
</organism>
<dbReference type="PANTHER" id="PTHR24092">
    <property type="entry name" value="PROBABLE PHOSPHOLIPID-TRANSPORTING ATPASE"/>
    <property type="match status" value="1"/>
</dbReference>
<dbReference type="Gene3D" id="3.40.50.1000">
    <property type="entry name" value="HAD superfamily/HAD-like"/>
    <property type="match status" value="1"/>
</dbReference>
<feature type="transmembrane region" description="Helical" evidence="13">
    <location>
        <begin position="1079"/>
        <end position="1102"/>
    </location>
</feature>
<evidence type="ECO:0000256" key="12">
    <source>
        <dbReference type="ARBA" id="ARBA00049128"/>
    </source>
</evidence>
<comment type="catalytic activity">
    <reaction evidence="12">
        <text>a 1,2-diacyl-sn-glycero-3-phosphoethanolamine(out) + ATP + H2O = a 1,2-diacyl-sn-glycero-3-phosphoethanolamine(in) + ADP + phosphate + H(+)</text>
        <dbReference type="Rhea" id="RHEA:66132"/>
        <dbReference type="ChEBI" id="CHEBI:15377"/>
        <dbReference type="ChEBI" id="CHEBI:15378"/>
        <dbReference type="ChEBI" id="CHEBI:30616"/>
        <dbReference type="ChEBI" id="CHEBI:43474"/>
        <dbReference type="ChEBI" id="CHEBI:64612"/>
        <dbReference type="ChEBI" id="CHEBI:456216"/>
    </reaction>
    <physiologicalReaction direction="left-to-right" evidence="12">
        <dbReference type="Rhea" id="RHEA:66133"/>
    </physiologicalReaction>
</comment>
<proteinExistence type="inferred from homology"/>
<accession>A0ABR4H5Z7</accession>
<feature type="domain" description="P-type ATPase C-terminal" evidence="16">
    <location>
        <begin position="965"/>
        <end position="1220"/>
    </location>
</feature>
<feature type="transmembrane region" description="Helical" evidence="13">
    <location>
        <begin position="1143"/>
        <end position="1162"/>
    </location>
</feature>
<feature type="region of interest" description="Disordered" evidence="14">
    <location>
        <begin position="1"/>
        <end position="35"/>
    </location>
</feature>
<evidence type="ECO:0000256" key="1">
    <source>
        <dbReference type="ARBA" id="ARBA00004141"/>
    </source>
</evidence>
<keyword evidence="8 13" id="KW-1278">Translocase</keyword>
<evidence type="ECO:0000256" key="7">
    <source>
        <dbReference type="ARBA" id="ARBA00022842"/>
    </source>
</evidence>
<dbReference type="Proteomes" id="UP001610334">
    <property type="component" value="Unassembled WGS sequence"/>
</dbReference>
<dbReference type="InterPro" id="IPR032631">
    <property type="entry name" value="P-type_ATPase_N"/>
</dbReference>
<dbReference type="InterPro" id="IPR036412">
    <property type="entry name" value="HAD-like_sf"/>
</dbReference>
<evidence type="ECO:0000256" key="4">
    <source>
        <dbReference type="ARBA" id="ARBA00022723"/>
    </source>
</evidence>
<comment type="subcellular location">
    <subcellularLocation>
        <location evidence="1 13">Membrane</location>
        <topology evidence="1 13">Multi-pass membrane protein</topology>
    </subcellularLocation>
</comment>
<dbReference type="PROSITE" id="PS00154">
    <property type="entry name" value="ATPASE_E1_E2"/>
    <property type="match status" value="1"/>
</dbReference>
<dbReference type="SUPFAM" id="SSF81665">
    <property type="entry name" value="Calcium ATPase, transmembrane domain M"/>
    <property type="match status" value="1"/>
</dbReference>
<dbReference type="NCBIfam" id="TIGR01494">
    <property type="entry name" value="ATPase_P-type"/>
    <property type="match status" value="1"/>
</dbReference>
<dbReference type="InterPro" id="IPR001757">
    <property type="entry name" value="P_typ_ATPase"/>
</dbReference>
<feature type="transmembrane region" description="Helical" evidence="13">
    <location>
        <begin position="448"/>
        <end position="467"/>
    </location>
</feature>
<dbReference type="SUPFAM" id="SSF56784">
    <property type="entry name" value="HAD-like"/>
    <property type="match status" value="1"/>
</dbReference>
<dbReference type="NCBIfam" id="TIGR01652">
    <property type="entry name" value="ATPase-Plipid"/>
    <property type="match status" value="1"/>
</dbReference>
<dbReference type="Pfam" id="PF00702">
    <property type="entry name" value="Hydrolase"/>
    <property type="match status" value="1"/>
</dbReference>
<evidence type="ECO:0000256" key="11">
    <source>
        <dbReference type="ARBA" id="ARBA00034036"/>
    </source>
</evidence>
<dbReference type="Pfam" id="PF16209">
    <property type="entry name" value="PhoLip_ATPase_N"/>
    <property type="match status" value="1"/>
</dbReference>
<dbReference type="InterPro" id="IPR023299">
    <property type="entry name" value="ATPase_P-typ_cyto_dom_N"/>
</dbReference>
<dbReference type="EMBL" id="JBFXLT010000065">
    <property type="protein sequence ID" value="KAL2810880.1"/>
    <property type="molecule type" value="Genomic_DNA"/>
</dbReference>
<protein>
    <recommendedName>
        <fullName evidence="13">Phospholipid-transporting ATPase</fullName>
        <ecNumber evidence="13">7.6.2.1</ecNumber>
    </recommendedName>
</protein>
<dbReference type="SFLD" id="SFLDF00027">
    <property type="entry name" value="p-type_atpase"/>
    <property type="match status" value="1"/>
</dbReference>
<keyword evidence="3 13" id="KW-0812">Transmembrane</keyword>
<dbReference type="Pfam" id="PF16212">
    <property type="entry name" value="PhoLip_ATPase_C"/>
    <property type="match status" value="1"/>
</dbReference>
<keyword evidence="18" id="KW-1185">Reference proteome</keyword>
<evidence type="ECO:0000256" key="6">
    <source>
        <dbReference type="ARBA" id="ARBA00022840"/>
    </source>
</evidence>
<evidence type="ECO:0000259" key="15">
    <source>
        <dbReference type="Pfam" id="PF16209"/>
    </source>
</evidence>
<gene>
    <name evidence="17" type="ORF">BJX63DRAFT_300236</name>
</gene>
<dbReference type="InterPro" id="IPR032630">
    <property type="entry name" value="P_typ_ATPase_c"/>
</dbReference>
<dbReference type="InterPro" id="IPR023214">
    <property type="entry name" value="HAD_sf"/>
</dbReference>
<keyword evidence="5 13" id="KW-0547">Nucleotide-binding</keyword>
<feature type="transmembrane region" description="Helical" evidence="13">
    <location>
        <begin position="404"/>
        <end position="428"/>
    </location>
</feature>
<feature type="transmembrane region" description="Helical" evidence="13">
    <location>
        <begin position="1114"/>
        <end position="1131"/>
    </location>
</feature>
<keyword evidence="4" id="KW-0479">Metal-binding</keyword>
<dbReference type="PANTHER" id="PTHR24092:SF174">
    <property type="entry name" value="PHOSPHOLIPID-TRANSPORTING ATPASE DNF3-RELATED"/>
    <property type="match status" value="1"/>
</dbReference>
<dbReference type="InterPro" id="IPR008250">
    <property type="entry name" value="ATPase_P-typ_transduc_dom_A_sf"/>
</dbReference>
<keyword evidence="10 13" id="KW-0472">Membrane</keyword>
<evidence type="ECO:0000256" key="8">
    <source>
        <dbReference type="ARBA" id="ARBA00022967"/>
    </source>
</evidence>
<keyword evidence="7 13" id="KW-0460">Magnesium</keyword>
<sequence>MAARRMPGEPIDSRNSYDAFIPPPRPSTDSAHSTESLLDQIVSHSPSHDDGLADDIEMEDWHSLLVWGRNPGWQVGSRDTSYLPRVWHNCHYVLNKGLNRAKSTVSNLAARVRTSVSSTPQDLSSSRNIYLNPKRQGHLVDERTRRPYVSNSIRSSRYTIWNFLPRQLVAQFSKTANFYFMIVAILQAIPNLSTTGNFTTFIPLSIFVSISMAKEGFDDFRRYRLDREENNRKIPAIRPAENLDTTASWKLVKWSTIKVGDVVSLGRDQIVPADIMLLHIQGPVGVAHIDTMALDGETNLKSKQPCAPVAETCNSLEAILASTMHIVVQNPNPELHKFDGHVTIGQERAFLTNDNIVYRGSVLRNVSQALGLVIYTGEECKVRMNANKRPRIKAPALQGRVNRVILLVVGLVFTLVMVCTLAYILWFSGVENGFWYLHKAKVALGPEFISFFIMFNTMIPLSLYTSMEIIKVAQVFLLHDPDMYDESTNTPLQAHTSTINEDLGQVSFIFSDKTGTLTENQMQLRKISVAGVAYIHDTPSKSAVTDSARSSLSPKPRPQFPRTTDLVDYIRNNPEERGARQAKLLLLNIALCHTCIPDPDSSQGGAAFQGVSPDELALLIAAKELGYVLVDRQPLSITLRVSHDGQRDETYRILDVIEFSTTRKRMSVIVKMPDGQICLFCKGADSVVRMRLQAPLADVMADFKSKPDSPPPPFPEVKDQASLQAENASERCFHHLDEFASEGLRTLLHGHRFIDEKAYTRWKQLYTQALFAANDKPDAIEEIIQQIEDSLELSGATAIEDKLQRGVPDAIDMLRQANIKLWMLTGDKRETAVSIGHSCHLLHPHSTVIHLDQTNFLTAINQAKEALQKQRVLSELALIIDGPALTAVQSHKQALDDFFSLCLQATTLICCRASPKQKAFVVKHIRKYSHNATTLAIGDGANDIAMIQEADIGIGIAGKEGLEAARISDYSIGQFRFLVKLLLVHGHWNYVRICKYTLGTFWKEVIFYTTQALYQHSNGYTGTSLYEPWGLSMFNTLFTSISVMLLGIFTQDLSASTLLAFPEIYQTGQRNQYFNIPIYLGWTVMAFAEALMIYFLMLTLYAPTGANPTTPNDIFSFGTLTFSACVIIVNIKLQFLEVYNKTLISIFALVSSVGGLFLWNTVLSSVYKFESGQGIYHVHRNFLHEAGRDLWYWVALLLIVSCVVLFEVAVTAIRTWLLPTDVDLFQMFERKTAITSRGGNERDMWKWPGRAG</sequence>
<dbReference type="InterPro" id="IPR044492">
    <property type="entry name" value="P_typ_ATPase_HD_dom"/>
</dbReference>
<dbReference type="InterPro" id="IPR018303">
    <property type="entry name" value="ATPase_P-typ_P_site"/>
</dbReference>
<reference evidence="17 18" key="1">
    <citation type="submission" date="2024-07" db="EMBL/GenBank/DDBJ databases">
        <title>Section-level genome sequencing and comparative genomics of Aspergillus sections Usti and Cavernicolus.</title>
        <authorList>
            <consortium name="Lawrence Berkeley National Laboratory"/>
            <person name="Nybo J.L."/>
            <person name="Vesth T.C."/>
            <person name="Theobald S."/>
            <person name="Frisvad J.C."/>
            <person name="Larsen T.O."/>
            <person name="Kjaerboelling I."/>
            <person name="Rothschild-Mancinelli K."/>
            <person name="Lyhne E.K."/>
            <person name="Kogle M.E."/>
            <person name="Barry K."/>
            <person name="Clum A."/>
            <person name="Na H."/>
            <person name="Ledsgaard L."/>
            <person name="Lin J."/>
            <person name="Lipzen A."/>
            <person name="Kuo A."/>
            <person name="Riley R."/>
            <person name="Mondo S."/>
            <person name="Labutti K."/>
            <person name="Haridas S."/>
            <person name="Pangalinan J."/>
            <person name="Salamov A.A."/>
            <person name="Simmons B.A."/>
            <person name="Magnuson J.K."/>
            <person name="Chen J."/>
            <person name="Drula E."/>
            <person name="Henrissat B."/>
            <person name="Wiebenga A."/>
            <person name="Lubbers R.J."/>
            <person name="Gomes A.C."/>
            <person name="Makela M.R."/>
            <person name="Stajich J."/>
            <person name="Grigoriev I.V."/>
            <person name="Mortensen U.H."/>
            <person name="De Vries R.P."/>
            <person name="Baker S.E."/>
            <person name="Andersen M.R."/>
        </authorList>
    </citation>
    <scope>NUCLEOTIDE SEQUENCE [LARGE SCALE GENOMIC DNA]</scope>
    <source>
        <strain evidence="17 18">CBS 588.65</strain>
    </source>
</reference>
<dbReference type="SUPFAM" id="SSF81660">
    <property type="entry name" value="Metal cation-transporting ATPase, ATP-binding domain N"/>
    <property type="match status" value="1"/>
</dbReference>
<evidence type="ECO:0000256" key="3">
    <source>
        <dbReference type="ARBA" id="ARBA00022692"/>
    </source>
</evidence>
<feature type="transmembrane region" description="Helical" evidence="13">
    <location>
        <begin position="1190"/>
        <end position="1217"/>
    </location>
</feature>
<evidence type="ECO:0000256" key="2">
    <source>
        <dbReference type="ARBA" id="ARBA00008109"/>
    </source>
</evidence>
<comment type="similarity">
    <text evidence="2 13">Belongs to the cation transport ATPase (P-type) (TC 3.A.3) family. Type IV subfamily.</text>
</comment>
<name>A0ABR4H5Z7_9EURO</name>
<dbReference type="Gene3D" id="3.40.1110.10">
    <property type="entry name" value="Calcium-transporting ATPase, cytoplasmic domain N"/>
    <property type="match status" value="1"/>
</dbReference>